<dbReference type="OrthoDB" id="5453597at2"/>
<sequence length="209" mass="22729">MASLTNQLFERMPPPGAPVTIAEMAAALAQPNRKVVYAMDKLRIQGFAQRLQTGCYQLTENGLEARAAGKRVTSGPNGPLTGQKRGGKKTLNAKVWKALRARGKATLDDLMQLIDDRTLKDPRASAQRYLWTLAQAGYVRPLKNRRPGTAPTSNGFKVYVLLPGMNTGPMAPLYSHKHRAVVDFNVIDPATGAPQKIIIAAKNREGGAR</sequence>
<evidence type="ECO:0000313" key="1">
    <source>
        <dbReference type="EMBL" id="TCS62559.1"/>
    </source>
</evidence>
<accession>A0A4R3J9D2</accession>
<comment type="caution">
    <text evidence="1">The sequence shown here is derived from an EMBL/GenBank/DDBJ whole genome shotgun (WGS) entry which is preliminary data.</text>
</comment>
<keyword evidence="2" id="KW-1185">Reference proteome</keyword>
<evidence type="ECO:0000313" key="2">
    <source>
        <dbReference type="Proteomes" id="UP000295304"/>
    </source>
</evidence>
<dbReference type="RefSeq" id="WP_132939007.1">
    <property type="nucleotide sequence ID" value="NZ_CP119676.1"/>
</dbReference>
<protein>
    <submittedName>
        <fullName evidence="1">Uncharacterized protein</fullName>
    </submittedName>
</protein>
<proteinExistence type="predicted"/>
<dbReference type="AlphaFoldDB" id="A0A4R3J9D2"/>
<dbReference type="EMBL" id="SLZW01000005">
    <property type="protein sequence ID" value="TCS62559.1"/>
    <property type="molecule type" value="Genomic_DNA"/>
</dbReference>
<reference evidence="1 2" key="1">
    <citation type="submission" date="2019-03" db="EMBL/GenBank/DDBJ databases">
        <title>Genomic Encyclopedia of Type Strains, Phase IV (KMG-IV): sequencing the most valuable type-strain genomes for metagenomic binning, comparative biology and taxonomic classification.</title>
        <authorList>
            <person name="Goeker M."/>
        </authorList>
    </citation>
    <scope>NUCLEOTIDE SEQUENCE [LARGE SCALE GENOMIC DNA]</scope>
    <source>
        <strain evidence="1 2">DSM 101688</strain>
    </source>
</reference>
<gene>
    <name evidence="1" type="ORF">EDD55_105105</name>
</gene>
<organism evidence="1 2">
    <name type="scientific">Varunaivibrio sulfuroxidans</name>
    <dbReference type="NCBI Taxonomy" id="1773489"/>
    <lineage>
        <taxon>Bacteria</taxon>
        <taxon>Pseudomonadati</taxon>
        <taxon>Pseudomonadota</taxon>
        <taxon>Alphaproteobacteria</taxon>
        <taxon>Rhodospirillales</taxon>
        <taxon>Magnetovibrionaceae</taxon>
        <taxon>Varunaivibrio</taxon>
    </lineage>
</organism>
<name>A0A4R3J9D2_9PROT</name>
<dbReference type="Proteomes" id="UP000295304">
    <property type="component" value="Unassembled WGS sequence"/>
</dbReference>